<gene>
    <name evidence="2" type="ORF">RSE6_11047</name>
</gene>
<feature type="region of interest" description="Disordered" evidence="1">
    <location>
        <begin position="1"/>
        <end position="26"/>
    </location>
</feature>
<dbReference type="AlphaFoldDB" id="A0A1E1MMZ8"/>
<dbReference type="EMBL" id="FJVC01000408">
    <property type="protein sequence ID" value="CZT50115.1"/>
    <property type="molecule type" value="Genomic_DNA"/>
</dbReference>
<proteinExistence type="predicted"/>
<organism evidence="2 3">
    <name type="scientific">Rhynchosporium secalis</name>
    <name type="common">Barley scald fungus</name>
    <dbReference type="NCBI Taxonomy" id="38038"/>
    <lineage>
        <taxon>Eukaryota</taxon>
        <taxon>Fungi</taxon>
        <taxon>Dikarya</taxon>
        <taxon>Ascomycota</taxon>
        <taxon>Pezizomycotina</taxon>
        <taxon>Leotiomycetes</taxon>
        <taxon>Helotiales</taxon>
        <taxon>Ploettnerulaceae</taxon>
        <taxon>Rhynchosporium</taxon>
    </lineage>
</organism>
<dbReference type="Proteomes" id="UP000177625">
    <property type="component" value="Unassembled WGS sequence"/>
</dbReference>
<evidence type="ECO:0000256" key="1">
    <source>
        <dbReference type="SAM" id="MobiDB-lite"/>
    </source>
</evidence>
<feature type="region of interest" description="Disordered" evidence="1">
    <location>
        <begin position="146"/>
        <end position="169"/>
    </location>
</feature>
<reference evidence="3" key="1">
    <citation type="submission" date="2016-03" db="EMBL/GenBank/DDBJ databases">
        <authorList>
            <person name="Guldener U."/>
        </authorList>
    </citation>
    <scope>NUCLEOTIDE SEQUENCE [LARGE SCALE GENOMIC DNA]</scope>
</reference>
<protein>
    <submittedName>
        <fullName evidence="2">Uncharacterized protein</fullName>
    </submittedName>
</protein>
<accession>A0A1E1MMZ8</accession>
<sequence>MNFSAMKASRGIATTKSSTNTQNGDINSPEAIQQGNIAAAATGEEIFNDSGVFVEHYEFNPPAPGLEYKDFQTYDEDLSEFDPNMDGFFADIRAAAQAQTISLHHQSNDSGIVFEDRHSTFRLPAMENQVLHSNRLYSEFVNGDKDTSQVSKDDGLHSRSANFPAPPLQGNDATTDSLHAWLRTPLRHEYIAYLLLRQPQPHVWMFWVALDYRYGRSDDGSYGVKALCEMMRIGTVAKAGSLGVGVYI</sequence>
<feature type="compositionally biased region" description="Polar residues" evidence="1">
    <location>
        <begin position="12"/>
        <end position="26"/>
    </location>
</feature>
<keyword evidence="3" id="KW-1185">Reference proteome</keyword>
<feature type="compositionally biased region" description="Basic and acidic residues" evidence="1">
    <location>
        <begin position="146"/>
        <end position="157"/>
    </location>
</feature>
<evidence type="ECO:0000313" key="3">
    <source>
        <dbReference type="Proteomes" id="UP000177625"/>
    </source>
</evidence>
<name>A0A1E1MMZ8_RHYSE</name>
<evidence type="ECO:0000313" key="2">
    <source>
        <dbReference type="EMBL" id="CZT50115.1"/>
    </source>
</evidence>